<protein>
    <submittedName>
        <fullName evidence="9">Integrase</fullName>
    </submittedName>
</protein>
<evidence type="ECO:0000256" key="5">
    <source>
        <dbReference type="PROSITE-ProRule" id="PRU01248"/>
    </source>
</evidence>
<feature type="compositionally biased region" description="Low complexity" evidence="6">
    <location>
        <begin position="81"/>
        <end position="93"/>
    </location>
</feature>
<evidence type="ECO:0000256" key="3">
    <source>
        <dbReference type="ARBA" id="ARBA00023125"/>
    </source>
</evidence>
<dbReference type="Pfam" id="PF22022">
    <property type="entry name" value="Phage_int_M"/>
    <property type="match status" value="1"/>
</dbReference>
<dbReference type="GO" id="GO:0003677">
    <property type="term" value="F:DNA binding"/>
    <property type="evidence" value="ECO:0007669"/>
    <property type="project" value="UniProtKB-UniRule"/>
</dbReference>
<evidence type="ECO:0000256" key="1">
    <source>
        <dbReference type="ARBA" id="ARBA00008857"/>
    </source>
</evidence>
<dbReference type="InterPro" id="IPR002104">
    <property type="entry name" value="Integrase_catalytic"/>
</dbReference>
<dbReference type="SUPFAM" id="SSF56349">
    <property type="entry name" value="DNA breaking-rejoining enzymes"/>
    <property type="match status" value="1"/>
</dbReference>
<evidence type="ECO:0000259" key="8">
    <source>
        <dbReference type="PROSITE" id="PS51900"/>
    </source>
</evidence>
<evidence type="ECO:0000313" key="9">
    <source>
        <dbReference type="EMBL" id="MBB5716609.1"/>
    </source>
</evidence>
<dbReference type="Pfam" id="PF13356">
    <property type="entry name" value="Arm-DNA-bind_3"/>
    <property type="match status" value="1"/>
</dbReference>
<dbReference type="Proteomes" id="UP000546200">
    <property type="component" value="Unassembled WGS sequence"/>
</dbReference>
<evidence type="ECO:0000259" key="7">
    <source>
        <dbReference type="PROSITE" id="PS51898"/>
    </source>
</evidence>
<evidence type="ECO:0000256" key="4">
    <source>
        <dbReference type="ARBA" id="ARBA00023172"/>
    </source>
</evidence>
<dbReference type="CDD" id="cd00801">
    <property type="entry name" value="INT_P4_C"/>
    <property type="match status" value="1"/>
</dbReference>
<dbReference type="GO" id="GO:0015074">
    <property type="term" value="P:DNA integration"/>
    <property type="evidence" value="ECO:0007669"/>
    <property type="project" value="UniProtKB-KW"/>
</dbReference>
<dbReference type="Gene3D" id="3.30.160.390">
    <property type="entry name" value="Integrase, DNA-binding domain"/>
    <property type="match status" value="1"/>
</dbReference>
<feature type="region of interest" description="Disordered" evidence="6">
    <location>
        <begin position="396"/>
        <end position="421"/>
    </location>
</feature>
<dbReference type="InterPro" id="IPR053876">
    <property type="entry name" value="Phage_int_M"/>
</dbReference>
<dbReference type="InterPro" id="IPR050808">
    <property type="entry name" value="Phage_Integrase"/>
</dbReference>
<dbReference type="InterPro" id="IPR011010">
    <property type="entry name" value="DNA_brk_join_enz"/>
</dbReference>
<sequence length="421" mass="46408">MATGKLTALKAKALKEPGRHSDGNGLVLYIKENGSKSWVLRSQVDGKRRDFGLGSFNDVSLADAREKADELRRQYRSGTDPVAAKRAAKAPAPTVPTFREAAEQAHKEHKGGWKNEKHKAQWISSLQAYAYPTIGDMPVDQIEGPAIRDLLAEIWLSKPETASRVKQRIGATLDWAYAKGYRKSEAPMRSVTKGLPRQPKKDNHFAALPYDQAPAMMAKLAETDTVGRQALRFLILTAARSGEVRGACWREIDLDQQLWTIPGDRMKAGKMHIVPLRPAAIAILEKLKAAYGDNPDQPLFPGKANKPLSDMTLTKVLRDGFGDEITVHGFRSTFRDWAAEQTDVAGDVVEAALAHTVQNRVEAAYRRTNYLEKRRVLMSMWGSFLLGENEATEEVVATDNADNTSRSAAPDLAHGVARSAA</sequence>
<organism evidence="9 10">
    <name type="scientific">Sphingomonas aerophila</name>
    <dbReference type="NCBI Taxonomy" id="1344948"/>
    <lineage>
        <taxon>Bacteria</taxon>
        <taxon>Pseudomonadati</taxon>
        <taxon>Pseudomonadota</taxon>
        <taxon>Alphaproteobacteria</taxon>
        <taxon>Sphingomonadales</taxon>
        <taxon>Sphingomonadaceae</taxon>
        <taxon>Sphingomonas</taxon>
    </lineage>
</organism>
<evidence type="ECO:0000313" key="10">
    <source>
        <dbReference type="Proteomes" id="UP000546200"/>
    </source>
</evidence>
<dbReference type="InterPro" id="IPR013762">
    <property type="entry name" value="Integrase-like_cat_sf"/>
</dbReference>
<feature type="domain" description="Core-binding (CB)" evidence="8">
    <location>
        <begin position="96"/>
        <end position="177"/>
    </location>
</feature>
<dbReference type="Gene3D" id="1.10.150.130">
    <property type="match status" value="1"/>
</dbReference>
<keyword evidence="2" id="KW-0229">DNA integration</keyword>
<keyword evidence="4" id="KW-0233">DNA recombination</keyword>
<feature type="region of interest" description="Disordered" evidence="6">
    <location>
        <begin position="74"/>
        <end position="93"/>
    </location>
</feature>
<dbReference type="InterPro" id="IPR044068">
    <property type="entry name" value="CB"/>
</dbReference>
<keyword evidence="3 5" id="KW-0238">DNA-binding</keyword>
<dbReference type="EMBL" id="JACIJK010000012">
    <property type="protein sequence ID" value="MBB5716609.1"/>
    <property type="molecule type" value="Genomic_DNA"/>
</dbReference>
<dbReference type="PANTHER" id="PTHR30629">
    <property type="entry name" value="PROPHAGE INTEGRASE"/>
    <property type="match status" value="1"/>
</dbReference>
<dbReference type="InterPro" id="IPR010998">
    <property type="entry name" value="Integrase_recombinase_N"/>
</dbReference>
<evidence type="ECO:0000256" key="6">
    <source>
        <dbReference type="SAM" id="MobiDB-lite"/>
    </source>
</evidence>
<comment type="caution">
    <text evidence="9">The sequence shown here is derived from an EMBL/GenBank/DDBJ whole genome shotgun (WGS) entry which is preliminary data.</text>
</comment>
<feature type="domain" description="Tyr recombinase" evidence="7">
    <location>
        <begin position="203"/>
        <end position="378"/>
    </location>
</feature>
<gene>
    <name evidence="9" type="ORF">FHS94_003479</name>
</gene>
<evidence type="ECO:0000256" key="2">
    <source>
        <dbReference type="ARBA" id="ARBA00022908"/>
    </source>
</evidence>
<proteinExistence type="inferred from homology"/>
<reference evidence="9 10" key="1">
    <citation type="submission" date="2020-08" db="EMBL/GenBank/DDBJ databases">
        <title>Genomic Encyclopedia of Type Strains, Phase IV (KMG-IV): sequencing the most valuable type-strain genomes for metagenomic binning, comparative biology and taxonomic classification.</title>
        <authorList>
            <person name="Goeker M."/>
        </authorList>
    </citation>
    <scope>NUCLEOTIDE SEQUENCE [LARGE SCALE GENOMIC DNA]</scope>
    <source>
        <strain evidence="9 10">DSM 100044</strain>
    </source>
</reference>
<dbReference type="PROSITE" id="PS51898">
    <property type="entry name" value="TYR_RECOMBINASE"/>
    <property type="match status" value="1"/>
</dbReference>
<dbReference type="GO" id="GO:0006310">
    <property type="term" value="P:DNA recombination"/>
    <property type="evidence" value="ECO:0007669"/>
    <property type="project" value="UniProtKB-KW"/>
</dbReference>
<comment type="similarity">
    <text evidence="1">Belongs to the 'phage' integrase family.</text>
</comment>
<name>A0A7W9BGP8_9SPHN</name>
<accession>A0A7W9BGP8</accession>
<dbReference type="InterPro" id="IPR025166">
    <property type="entry name" value="Integrase_DNA_bind_dom"/>
</dbReference>
<dbReference type="Gene3D" id="1.10.443.10">
    <property type="entry name" value="Intergrase catalytic core"/>
    <property type="match status" value="1"/>
</dbReference>
<keyword evidence="10" id="KW-1185">Reference proteome</keyword>
<dbReference type="AlphaFoldDB" id="A0A7W9BGP8"/>
<dbReference type="PANTHER" id="PTHR30629:SF2">
    <property type="entry name" value="PROPHAGE INTEGRASE INTS-RELATED"/>
    <property type="match status" value="1"/>
</dbReference>
<dbReference type="Pfam" id="PF00589">
    <property type="entry name" value="Phage_integrase"/>
    <property type="match status" value="1"/>
</dbReference>
<dbReference type="PROSITE" id="PS51900">
    <property type="entry name" value="CB"/>
    <property type="match status" value="1"/>
</dbReference>
<dbReference type="InterPro" id="IPR038488">
    <property type="entry name" value="Integrase_DNA-bd_sf"/>
</dbReference>